<dbReference type="Gene3D" id="3.60.40.10">
    <property type="entry name" value="PPM-type phosphatase domain"/>
    <property type="match status" value="1"/>
</dbReference>
<reference evidence="4 5" key="1">
    <citation type="submission" date="2021-08" db="EMBL/GenBank/DDBJ databases">
        <title>Complete genome sequence of Leptospira kobayashii strain E30.</title>
        <authorList>
            <person name="Nakao R."/>
            <person name="Nakamura S."/>
            <person name="Masuzawa T."/>
            <person name="Koizumi N."/>
        </authorList>
    </citation>
    <scope>NUCLEOTIDE SEQUENCE [LARGE SCALE GENOMIC DNA]</scope>
    <source>
        <strain evidence="4 5">E30</strain>
    </source>
</reference>
<dbReference type="EMBL" id="AP025028">
    <property type="protein sequence ID" value="BDA77350.1"/>
    <property type="molecule type" value="Genomic_DNA"/>
</dbReference>
<dbReference type="Gene3D" id="1.25.40.10">
    <property type="entry name" value="Tetratricopeptide repeat domain"/>
    <property type="match status" value="1"/>
</dbReference>
<evidence type="ECO:0000256" key="1">
    <source>
        <dbReference type="ARBA" id="ARBA00022801"/>
    </source>
</evidence>
<evidence type="ECO:0000259" key="3">
    <source>
        <dbReference type="SMART" id="SM00331"/>
    </source>
</evidence>
<feature type="domain" description="PPM-type phosphatase" evidence="3">
    <location>
        <begin position="312"/>
        <end position="528"/>
    </location>
</feature>
<name>A0ABM7UG51_9LEPT</name>
<keyword evidence="2" id="KW-0802">TPR repeat</keyword>
<dbReference type="SMART" id="SM00028">
    <property type="entry name" value="TPR"/>
    <property type="match status" value="3"/>
</dbReference>
<dbReference type="InterPro" id="IPR001932">
    <property type="entry name" value="PPM-type_phosphatase-like_dom"/>
</dbReference>
<dbReference type="PANTHER" id="PTHR43156">
    <property type="entry name" value="STAGE II SPORULATION PROTEIN E-RELATED"/>
    <property type="match status" value="1"/>
</dbReference>
<dbReference type="InterPro" id="IPR011990">
    <property type="entry name" value="TPR-like_helical_dom_sf"/>
</dbReference>
<organism evidence="4 5">
    <name type="scientific">Leptospira kobayashii</name>
    <dbReference type="NCBI Taxonomy" id="1917830"/>
    <lineage>
        <taxon>Bacteria</taxon>
        <taxon>Pseudomonadati</taxon>
        <taxon>Spirochaetota</taxon>
        <taxon>Spirochaetia</taxon>
        <taxon>Leptospirales</taxon>
        <taxon>Leptospiraceae</taxon>
        <taxon>Leptospira</taxon>
    </lineage>
</organism>
<sequence length="687" mass="79188">MSMPEEGSKLLSAREISSRRVSGLIKAYLQEYQSYSGSNPFPEIVEEATFRKILKDSNFWISQDLEDRLISTIAKSVDISGLLYHLGTETLITNAFDLLPLDDTKIFIDELIHRIPILINRLTRTVFLHIFFTGPKTALFQFEYLSRYKEKWYDAIFFQGMLNGLAVLYELKDYKINMTKTRLFGIHVSHKDLGDDIVFGADVNEYRLTWTDEPLSLSRAIANEDQNSNNRHKVMIVSRGDTLNEKISIVDINDVVDKSRELAIENRDLEAAVEVLKSFKFELEKKQLSIAKDLRLAKNIQKGLIPQIIPDWKGIQFWTAYYPMQEVSGDYYDYFPFASDRLGVVVCDVSGHGVPAAFITALSKMLFTNYKMGKPSETFKFINRDLLDLVKQQGYTTCVYALIQDDYKIVYSTAGHPRPILHRARTNKAEILEGEGTFLGMFPEGGDTYKDHSVQLEPGDKLFLYTDGITEAESDKGVPYGEERLLNAIESCADMTIQETIEHIMQLHKEFTMGTDPMDDITLLGWQLSTKLPEFNDYKKLGDESYKAKNFAKACEYFQQAYEILPRELNTQLIYGRALAHSRKFEEASSLLESYNRFKTNNYISHAVLGFCYYKLESFEKAELEWKKAHSLKDDNLSVLYNLAMVYLKLGAKAKMRDMLDRMKRIDIQNQNIIPLEKKWESMLDEE</sequence>
<evidence type="ECO:0000313" key="4">
    <source>
        <dbReference type="EMBL" id="BDA77350.1"/>
    </source>
</evidence>
<dbReference type="SMART" id="SM00331">
    <property type="entry name" value="PP2C_SIG"/>
    <property type="match status" value="1"/>
</dbReference>
<dbReference type="PANTHER" id="PTHR43156:SF2">
    <property type="entry name" value="STAGE II SPORULATION PROTEIN E"/>
    <property type="match status" value="1"/>
</dbReference>
<dbReference type="Proteomes" id="UP000245263">
    <property type="component" value="Chromosome 1"/>
</dbReference>
<dbReference type="SUPFAM" id="SSF81606">
    <property type="entry name" value="PP2C-like"/>
    <property type="match status" value="1"/>
</dbReference>
<dbReference type="Pfam" id="PF07228">
    <property type="entry name" value="SpoIIE"/>
    <property type="match status" value="1"/>
</dbReference>
<protein>
    <recommendedName>
        <fullName evidence="3">PPM-type phosphatase domain-containing protein</fullName>
    </recommendedName>
</protein>
<dbReference type="InterPro" id="IPR036457">
    <property type="entry name" value="PPM-type-like_dom_sf"/>
</dbReference>
<keyword evidence="5" id="KW-1185">Reference proteome</keyword>
<proteinExistence type="predicted"/>
<dbReference type="SUPFAM" id="SSF48452">
    <property type="entry name" value="TPR-like"/>
    <property type="match status" value="1"/>
</dbReference>
<evidence type="ECO:0000313" key="5">
    <source>
        <dbReference type="Proteomes" id="UP000245263"/>
    </source>
</evidence>
<feature type="repeat" description="TPR" evidence="2">
    <location>
        <begin position="535"/>
        <end position="568"/>
    </location>
</feature>
<keyword evidence="1" id="KW-0378">Hydrolase</keyword>
<dbReference type="PROSITE" id="PS50005">
    <property type="entry name" value="TPR"/>
    <property type="match status" value="1"/>
</dbReference>
<accession>A0ABM7UG51</accession>
<dbReference type="InterPro" id="IPR019734">
    <property type="entry name" value="TPR_rpt"/>
</dbReference>
<dbReference type="InterPro" id="IPR052016">
    <property type="entry name" value="Bact_Sigma-Reg"/>
</dbReference>
<evidence type="ECO:0000256" key="2">
    <source>
        <dbReference type="PROSITE-ProRule" id="PRU00339"/>
    </source>
</evidence>
<gene>
    <name evidence="4" type="ORF">LPTSP3_g02800</name>
</gene>